<organism evidence="2 3">
    <name type="scientific">Neotoma lepida</name>
    <name type="common">Desert woodrat</name>
    <dbReference type="NCBI Taxonomy" id="56216"/>
    <lineage>
        <taxon>Eukaryota</taxon>
        <taxon>Metazoa</taxon>
        <taxon>Chordata</taxon>
        <taxon>Craniata</taxon>
        <taxon>Vertebrata</taxon>
        <taxon>Euteleostomi</taxon>
        <taxon>Mammalia</taxon>
        <taxon>Eutheria</taxon>
        <taxon>Euarchontoglires</taxon>
        <taxon>Glires</taxon>
        <taxon>Rodentia</taxon>
        <taxon>Myomorpha</taxon>
        <taxon>Muroidea</taxon>
        <taxon>Cricetidae</taxon>
        <taxon>Neotominae</taxon>
        <taxon>Neotoma</taxon>
    </lineage>
</organism>
<dbReference type="SUPFAM" id="SSF54211">
    <property type="entry name" value="Ribosomal protein S5 domain 2-like"/>
    <property type="match status" value="1"/>
</dbReference>
<keyword evidence="3" id="KW-1185">Reference proteome</keyword>
<dbReference type="Proteomes" id="UP000092124">
    <property type="component" value="Unassembled WGS sequence"/>
</dbReference>
<dbReference type="InterPro" id="IPR020568">
    <property type="entry name" value="Ribosomal_Su5_D2-typ_SF"/>
</dbReference>
<comment type="caution">
    <text evidence="2">The sequence shown here is derived from an EMBL/GenBank/DDBJ whole genome shotgun (WGS) entry which is preliminary data.</text>
</comment>
<dbReference type="GO" id="GO:0005840">
    <property type="term" value="C:ribosome"/>
    <property type="evidence" value="ECO:0007669"/>
    <property type="project" value="InterPro"/>
</dbReference>
<protein>
    <recommendedName>
        <fullName evidence="1">Small ribosomal subunit protein uS5 C-terminal domain-containing protein</fullName>
    </recommendedName>
</protein>
<dbReference type="STRING" id="56216.A0A1A6FYI7"/>
<dbReference type="Gene3D" id="3.30.230.10">
    <property type="match status" value="1"/>
</dbReference>
<proteinExistence type="predicted"/>
<name>A0A1A6FYI7_NEOLE</name>
<evidence type="ECO:0000313" key="2">
    <source>
        <dbReference type="EMBL" id="OBS58659.1"/>
    </source>
</evidence>
<evidence type="ECO:0000313" key="3">
    <source>
        <dbReference type="Proteomes" id="UP000092124"/>
    </source>
</evidence>
<dbReference type="GO" id="GO:0006412">
    <property type="term" value="P:translation"/>
    <property type="evidence" value="ECO:0007669"/>
    <property type="project" value="InterPro"/>
</dbReference>
<gene>
    <name evidence="2" type="ORF">A6R68_10216</name>
</gene>
<reference evidence="2 3" key="1">
    <citation type="submission" date="2016-06" db="EMBL/GenBank/DDBJ databases">
        <title>The Draft Genome Sequence and Annotation of the Desert Woodrat Neotoma lepida.</title>
        <authorList>
            <person name="Campbell M."/>
            <person name="Oakeson K.F."/>
            <person name="Yandell M."/>
            <person name="Halpert J.R."/>
            <person name="Dearing D."/>
        </authorList>
    </citation>
    <scope>NUCLEOTIDE SEQUENCE [LARGE SCALE GENOMIC DNA]</scope>
    <source>
        <strain evidence="2">417</strain>
        <tissue evidence="2">Liver</tissue>
    </source>
</reference>
<dbReference type="InterPro" id="IPR014721">
    <property type="entry name" value="Ribsml_uS5_D2-typ_fold_subgr"/>
</dbReference>
<dbReference type="EMBL" id="LZPO01113595">
    <property type="protein sequence ID" value="OBS58659.1"/>
    <property type="molecule type" value="Genomic_DNA"/>
</dbReference>
<evidence type="ECO:0000259" key="1">
    <source>
        <dbReference type="Pfam" id="PF03719"/>
    </source>
</evidence>
<dbReference type="Pfam" id="PF03719">
    <property type="entry name" value="Ribosomal_S5_C"/>
    <property type="match status" value="1"/>
</dbReference>
<accession>A0A1A6FYI7</accession>
<dbReference type="InterPro" id="IPR005324">
    <property type="entry name" value="Ribosomal_uS5_C"/>
</dbReference>
<dbReference type="GO" id="GO:0003735">
    <property type="term" value="F:structural constituent of ribosome"/>
    <property type="evidence" value="ECO:0007669"/>
    <property type="project" value="InterPro"/>
</dbReference>
<feature type="domain" description="Small ribosomal subunit protein uS5 C-terminal" evidence="1">
    <location>
        <begin position="1"/>
        <end position="57"/>
    </location>
</feature>
<sequence>GTGMISDPVPKKLLMMVTLDDCYTSARGCTATLGNFAKAIFDAISKIHSNLAPDLWKVTVFTKCPYGEFTGHL</sequence>
<feature type="non-terminal residue" evidence="2">
    <location>
        <position position="1"/>
    </location>
</feature>
<dbReference type="AlphaFoldDB" id="A0A1A6FYI7"/>
<dbReference type="OrthoDB" id="10253125at2759"/>